<keyword evidence="2" id="KW-1185">Reference proteome</keyword>
<evidence type="ECO:0000313" key="2">
    <source>
        <dbReference type="Proteomes" id="UP000002383"/>
    </source>
</evidence>
<accession>B8GQT5</accession>
<proteinExistence type="predicted"/>
<dbReference type="RefSeq" id="WP_012639771.1">
    <property type="nucleotide sequence ID" value="NC_011901.1"/>
</dbReference>
<dbReference type="Proteomes" id="UP000002383">
    <property type="component" value="Chromosome"/>
</dbReference>
<organism evidence="1 2">
    <name type="scientific">Thioalkalivibrio sulfidiphilus (strain HL-EbGR7)</name>
    <dbReference type="NCBI Taxonomy" id="396588"/>
    <lineage>
        <taxon>Bacteria</taxon>
        <taxon>Pseudomonadati</taxon>
        <taxon>Pseudomonadota</taxon>
        <taxon>Gammaproteobacteria</taxon>
        <taxon>Chromatiales</taxon>
        <taxon>Ectothiorhodospiraceae</taxon>
        <taxon>Thioalkalivibrio</taxon>
    </lineage>
</organism>
<dbReference type="STRING" id="396588.Tgr7_3241"/>
<gene>
    <name evidence="1" type="ordered locus">Tgr7_3241</name>
</gene>
<dbReference type="eggNOG" id="ENOG50347Y3">
    <property type="taxonomic scope" value="Bacteria"/>
</dbReference>
<protein>
    <submittedName>
        <fullName evidence="1">Uncharacterized protein</fullName>
    </submittedName>
</protein>
<reference evidence="1 2" key="1">
    <citation type="journal article" date="2011" name="Stand. Genomic Sci.">
        <title>Complete genome sequence of 'Thioalkalivibrio sulfidophilus' HL-EbGr7.</title>
        <authorList>
            <person name="Muyzer G."/>
            <person name="Sorokin D.Y."/>
            <person name="Mavromatis K."/>
            <person name="Lapidus A."/>
            <person name="Clum A."/>
            <person name="Ivanova N."/>
            <person name="Pati A."/>
            <person name="d'Haeseleer P."/>
            <person name="Woyke T."/>
            <person name="Kyrpides N.C."/>
        </authorList>
    </citation>
    <scope>NUCLEOTIDE SEQUENCE [LARGE SCALE GENOMIC DNA]</scope>
    <source>
        <strain evidence="1 2">HL-EbGR7</strain>
    </source>
</reference>
<evidence type="ECO:0000313" key="1">
    <source>
        <dbReference type="EMBL" id="ACL74309.1"/>
    </source>
</evidence>
<dbReference type="HOGENOM" id="CLU_1712444_0_0_6"/>
<dbReference type="OrthoDB" id="5295778at2"/>
<name>B8GQT5_THISH</name>
<dbReference type="KEGG" id="tgr:Tgr7_3241"/>
<dbReference type="AlphaFoldDB" id="B8GQT5"/>
<dbReference type="EMBL" id="CP001339">
    <property type="protein sequence ID" value="ACL74309.1"/>
    <property type="molecule type" value="Genomic_DNA"/>
</dbReference>
<sequence length="153" mass="17703">MLSFLRRRPNPNRLRQQFLERFTGRTLIVHEGFPPEWLEELLKQPGGGGHFRLDVRQINVRKPSPIEWFVREHVLPLGLPLPLLVRVSPPELRVRHLRRGNHAVHPSEIQWFLEELDTRAHATLRVTDTGFTAEPGIPVSDNEAKSMLDHLGL</sequence>